<proteinExistence type="predicted"/>
<dbReference type="RefSeq" id="WP_420167051.1">
    <property type="nucleotide sequence ID" value="NZ_JBDLNV010000015.1"/>
</dbReference>
<organism evidence="1 2">
    <name type="scientific">Rhodococcus parequi</name>
    <dbReference type="NCBI Taxonomy" id="3137122"/>
    <lineage>
        <taxon>Bacteria</taxon>
        <taxon>Bacillati</taxon>
        <taxon>Actinomycetota</taxon>
        <taxon>Actinomycetes</taxon>
        <taxon>Mycobacteriales</taxon>
        <taxon>Nocardiaceae</taxon>
        <taxon>Rhodococcus</taxon>
    </lineage>
</organism>
<feature type="non-terminal residue" evidence="1">
    <location>
        <position position="1"/>
    </location>
</feature>
<name>A0ABW9FPN9_9NOCA</name>
<gene>
    <name evidence="1" type="ORF">ABEU20_000276</name>
</gene>
<dbReference type="Proteomes" id="UP001629745">
    <property type="component" value="Unassembled WGS sequence"/>
</dbReference>
<evidence type="ECO:0000313" key="2">
    <source>
        <dbReference type="Proteomes" id="UP001629745"/>
    </source>
</evidence>
<dbReference type="EMBL" id="JBDLNV010000015">
    <property type="protein sequence ID" value="MFM1726593.1"/>
    <property type="molecule type" value="Genomic_DNA"/>
</dbReference>
<evidence type="ECO:0000313" key="1">
    <source>
        <dbReference type="EMBL" id="MFM1726593.1"/>
    </source>
</evidence>
<keyword evidence="2" id="KW-1185">Reference proteome</keyword>
<reference evidence="1 2" key="1">
    <citation type="submission" date="2023-11" db="EMBL/GenBank/DDBJ databases">
        <authorList>
            <person name="Val-Calvo J."/>
            <person name="Scortti M."/>
            <person name="Vazquez-Boland J."/>
        </authorList>
    </citation>
    <scope>NUCLEOTIDE SEQUENCE [LARGE SCALE GENOMIC DNA]</scope>
    <source>
        <strain evidence="1 2">PAM 2766</strain>
    </source>
</reference>
<protein>
    <submittedName>
        <fullName evidence="1">Uncharacterized protein</fullName>
    </submittedName>
</protein>
<comment type="caution">
    <text evidence="1">The sequence shown here is derived from an EMBL/GenBank/DDBJ whole genome shotgun (WGS) entry which is preliminary data.</text>
</comment>
<accession>A0ABW9FPN9</accession>
<sequence length="227" mass="24001">WGPSAFPYPSVPGMSWRVAPDNPAPASLQFFGFTYGMPGGVSVDSMTSSARYSGRMFVSAEVIDVLDPMPRLVHAGKTGGRSTFAFWRDGAARLLDDGLAQHSHRKLPLADDACVLAASNLDLLVLTSAGGLVIAGVDVVTVPGLPADAAALLGGLLVVAVPEGERHRLLTLEAATGAIRDEPTIDAEDAHAFLHPIRPTAQRFSNSPWGRMVFSHSVSMSRKRACV</sequence>